<dbReference type="Proteomes" id="UP000801492">
    <property type="component" value="Unassembled WGS sequence"/>
</dbReference>
<comment type="caution">
    <text evidence="1">The sequence shown here is derived from an EMBL/GenBank/DDBJ whole genome shotgun (WGS) entry which is preliminary data.</text>
</comment>
<dbReference type="EMBL" id="VTPC01090728">
    <property type="protein sequence ID" value="KAF2881539.1"/>
    <property type="molecule type" value="Genomic_DNA"/>
</dbReference>
<reference evidence="1" key="1">
    <citation type="submission" date="2019-08" db="EMBL/GenBank/DDBJ databases">
        <title>The genome of the North American firefly Photinus pyralis.</title>
        <authorList>
            <consortium name="Photinus pyralis genome working group"/>
            <person name="Fallon T.R."/>
            <person name="Sander Lower S.E."/>
            <person name="Weng J.-K."/>
        </authorList>
    </citation>
    <scope>NUCLEOTIDE SEQUENCE</scope>
    <source>
        <strain evidence="1">TRF0915ILg1</strain>
        <tissue evidence="1">Whole body</tissue>
    </source>
</reference>
<protein>
    <submittedName>
        <fullName evidence="1">Uncharacterized protein</fullName>
    </submittedName>
</protein>
<dbReference type="AlphaFoldDB" id="A0A8K0C8S5"/>
<accession>A0A8K0C8S5</accession>
<sequence length="111" mass="12981">MADYLYHMRRPLTHQELMAELENLSEDDENEDNTAADVAGTFEIHSHTSHQTSIEEPSATKKRKLMKVAKQDIKCEKTEPTYKNVPDDNEYNYVKKIQEQVESLSPFEIFF</sequence>
<organism evidence="1 2">
    <name type="scientific">Ignelater luminosus</name>
    <name type="common">Cucubano</name>
    <name type="synonym">Pyrophorus luminosus</name>
    <dbReference type="NCBI Taxonomy" id="2038154"/>
    <lineage>
        <taxon>Eukaryota</taxon>
        <taxon>Metazoa</taxon>
        <taxon>Ecdysozoa</taxon>
        <taxon>Arthropoda</taxon>
        <taxon>Hexapoda</taxon>
        <taxon>Insecta</taxon>
        <taxon>Pterygota</taxon>
        <taxon>Neoptera</taxon>
        <taxon>Endopterygota</taxon>
        <taxon>Coleoptera</taxon>
        <taxon>Polyphaga</taxon>
        <taxon>Elateriformia</taxon>
        <taxon>Elateroidea</taxon>
        <taxon>Elateridae</taxon>
        <taxon>Agrypninae</taxon>
        <taxon>Pyrophorini</taxon>
        <taxon>Ignelater</taxon>
    </lineage>
</organism>
<proteinExistence type="predicted"/>
<keyword evidence="2" id="KW-1185">Reference proteome</keyword>
<gene>
    <name evidence="1" type="ORF">ILUMI_24642</name>
</gene>
<evidence type="ECO:0000313" key="1">
    <source>
        <dbReference type="EMBL" id="KAF2881539.1"/>
    </source>
</evidence>
<name>A0A8K0C8S5_IGNLU</name>
<evidence type="ECO:0000313" key="2">
    <source>
        <dbReference type="Proteomes" id="UP000801492"/>
    </source>
</evidence>